<evidence type="ECO:0000256" key="4">
    <source>
        <dbReference type="ARBA" id="ARBA00022989"/>
    </source>
</evidence>
<feature type="transmembrane region" description="Helical" evidence="6">
    <location>
        <begin position="113"/>
        <end position="134"/>
    </location>
</feature>
<name>A0ABV8U3D1_9ACTN</name>
<feature type="transmembrane region" description="Helical" evidence="6">
    <location>
        <begin position="6"/>
        <end position="29"/>
    </location>
</feature>
<feature type="transmembrane region" description="Helical" evidence="6">
    <location>
        <begin position="154"/>
        <end position="179"/>
    </location>
</feature>
<evidence type="ECO:0000256" key="5">
    <source>
        <dbReference type="ARBA" id="ARBA00023136"/>
    </source>
</evidence>
<comment type="subcellular location">
    <subcellularLocation>
        <location evidence="1">Cell membrane</location>
        <topology evidence="1">Multi-pass membrane protein</topology>
    </subcellularLocation>
</comment>
<evidence type="ECO:0000256" key="6">
    <source>
        <dbReference type="SAM" id="Phobius"/>
    </source>
</evidence>
<dbReference type="Proteomes" id="UP001595823">
    <property type="component" value="Unassembled WGS sequence"/>
</dbReference>
<feature type="transmembrane region" description="Helical" evidence="6">
    <location>
        <begin position="41"/>
        <end position="66"/>
    </location>
</feature>
<dbReference type="EMBL" id="JBHSDK010000042">
    <property type="protein sequence ID" value="MFC4337618.1"/>
    <property type="molecule type" value="Genomic_DNA"/>
</dbReference>
<keyword evidence="2" id="KW-1003">Cell membrane</keyword>
<dbReference type="RefSeq" id="WP_380624790.1">
    <property type="nucleotide sequence ID" value="NZ_JBHSDK010000042.1"/>
</dbReference>
<proteinExistence type="predicted"/>
<feature type="transmembrane region" description="Helical" evidence="6">
    <location>
        <begin position="72"/>
        <end position="92"/>
    </location>
</feature>
<evidence type="ECO:0000256" key="3">
    <source>
        <dbReference type="ARBA" id="ARBA00022692"/>
    </source>
</evidence>
<keyword evidence="3 6" id="KW-0812">Transmembrane</keyword>
<reference evidence="8" key="1">
    <citation type="journal article" date="2019" name="Int. J. Syst. Evol. Microbiol.">
        <title>The Global Catalogue of Microorganisms (GCM) 10K type strain sequencing project: providing services to taxonomists for standard genome sequencing and annotation.</title>
        <authorList>
            <consortium name="The Broad Institute Genomics Platform"/>
            <consortium name="The Broad Institute Genome Sequencing Center for Infectious Disease"/>
            <person name="Wu L."/>
            <person name="Ma J."/>
        </authorList>
    </citation>
    <scope>NUCLEOTIDE SEQUENCE [LARGE SCALE GENOMIC DNA]</scope>
    <source>
        <strain evidence="8">IBRC-M 10908</strain>
    </source>
</reference>
<evidence type="ECO:0000313" key="8">
    <source>
        <dbReference type="Proteomes" id="UP001595823"/>
    </source>
</evidence>
<keyword evidence="5 6" id="KW-0472">Membrane</keyword>
<keyword evidence="8" id="KW-1185">Reference proteome</keyword>
<keyword evidence="4 6" id="KW-1133">Transmembrane helix</keyword>
<sequence length="216" mass="22505">MVEWTAMAGISLVALGMVLTPGPNMIYLVSRTITQGRKAGFVSLAGIAGGVFVYLVGAVAGISAIFALVPALYTALKIAGAVYLLWLAWQALRPGGTSAFAPKDLQVDPPRRLFAMGMLTSLLNPKLAILYVSLLPQFIDPASGPVAAQSLVLGLTQMAVGITVNGLIVCGAGGIAAFLAERPLWTRIQRYFMGTVLGAMAIHLAVDKTRPAAALP</sequence>
<dbReference type="Pfam" id="PF01810">
    <property type="entry name" value="LysE"/>
    <property type="match status" value="1"/>
</dbReference>
<evidence type="ECO:0000256" key="1">
    <source>
        <dbReference type="ARBA" id="ARBA00004651"/>
    </source>
</evidence>
<gene>
    <name evidence="7" type="ORF">ACFPET_20690</name>
</gene>
<dbReference type="PANTHER" id="PTHR30086">
    <property type="entry name" value="ARGININE EXPORTER PROTEIN ARGO"/>
    <property type="match status" value="1"/>
</dbReference>
<evidence type="ECO:0000313" key="7">
    <source>
        <dbReference type="EMBL" id="MFC4337618.1"/>
    </source>
</evidence>
<accession>A0ABV8U3D1</accession>
<evidence type="ECO:0000256" key="2">
    <source>
        <dbReference type="ARBA" id="ARBA00022475"/>
    </source>
</evidence>
<dbReference type="InterPro" id="IPR001123">
    <property type="entry name" value="LeuE-type"/>
</dbReference>
<comment type="caution">
    <text evidence="7">The sequence shown here is derived from an EMBL/GenBank/DDBJ whole genome shotgun (WGS) entry which is preliminary data.</text>
</comment>
<dbReference type="PIRSF" id="PIRSF006324">
    <property type="entry name" value="LeuE"/>
    <property type="match status" value="1"/>
</dbReference>
<organism evidence="7 8">
    <name type="scientific">Salininema proteolyticum</name>
    <dbReference type="NCBI Taxonomy" id="1607685"/>
    <lineage>
        <taxon>Bacteria</taxon>
        <taxon>Bacillati</taxon>
        <taxon>Actinomycetota</taxon>
        <taxon>Actinomycetes</taxon>
        <taxon>Glycomycetales</taxon>
        <taxon>Glycomycetaceae</taxon>
        <taxon>Salininema</taxon>
    </lineage>
</organism>
<protein>
    <submittedName>
        <fullName evidence="7">LysE family translocator</fullName>
    </submittedName>
</protein>
<dbReference type="PANTHER" id="PTHR30086:SF20">
    <property type="entry name" value="ARGININE EXPORTER PROTEIN ARGO-RELATED"/>
    <property type="match status" value="1"/>
</dbReference>